<reference evidence="2 3" key="1">
    <citation type="submission" date="2016-06" db="EMBL/GenBank/DDBJ databases">
        <title>Living apart together: crosstalk between the core and supernumerary genomes in a fungal plant pathogen.</title>
        <authorList>
            <person name="Vanheule A."/>
            <person name="Audenaert K."/>
            <person name="Warris S."/>
            <person name="Van De Geest H."/>
            <person name="Schijlen E."/>
            <person name="Hofte M."/>
            <person name="De Saeger S."/>
            <person name="Haesaert G."/>
            <person name="Waalwijk C."/>
            <person name="Van Der Lee T."/>
        </authorList>
    </citation>
    <scope>NUCLEOTIDE SEQUENCE [LARGE SCALE GENOMIC DNA]</scope>
    <source>
        <strain evidence="2 3">2516</strain>
    </source>
</reference>
<name>A0A1B8ALU2_FUSPO</name>
<feature type="compositionally biased region" description="Basic and acidic residues" evidence="1">
    <location>
        <begin position="36"/>
        <end position="56"/>
    </location>
</feature>
<comment type="caution">
    <text evidence="2">The sequence shown here is derived from an EMBL/GenBank/DDBJ whole genome shotgun (WGS) entry which is preliminary data.</text>
</comment>
<dbReference type="Proteomes" id="UP000091967">
    <property type="component" value="Unassembled WGS sequence"/>
</dbReference>
<keyword evidence="3" id="KW-1185">Reference proteome</keyword>
<evidence type="ECO:0000313" key="2">
    <source>
        <dbReference type="EMBL" id="OBS21550.1"/>
    </source>
</evidence>
<gene>
    <name evidence="2" type="ORF">FPOA_07886</name>
</gene>
<evidence type="ECO:0000313" key="3">
    <source>
        <dbReference type="Proteomes" id="UP000091967"/>
    </source>
</evidence>
<protein>
    <submittedName>
        <fullName evidence="2">Uncharacterized protein</fullName>
    </submittedName>
</protein>
<organism evidence="2 3">
    <name type="scientific">Fusarium poae</name>
    <dbReference type="NCBI Taxonomy" id="36050"/>
    <lineage>
        <taxon>Eukaryota</taxon>
        <taxon>Fungi</taxon>
        <taxon>Dikarya</taxon>
        <taxon>Ascomycota</taxon>
        <taxon>Pezizomycotina</taxon>
        <taxon>Sordariomycetes</taxon>
        <taxon>Hypocreomycetidae</taxon>
        <taxon>Hypocreales</taxon>
        <taxon>Nectriaceae</taxon>
        <taxon>Fusarium</taxon>
    </lineage>
</organism>
<evidence type="ECO:0000256" key="1">
    <source>
        <dbReference type="SAM" id="MobiDB-lite"/>
    </source>
</evidence>
<sequence length="100" mass="11094">MYTSGLTPRKSPNKIRLSTMPNNKDNDESSSTHQLADSDRERQSSDFESHAMDRYRGNVATVTGPSHARNQSEEFEGGTPFGGIMVKNETTVMVSNARSR</sequence>
<dbReference type="EMBL" id="LYXU01000003">
    <property type="protein sequence ID" value="OBS21550.1"/>
    <property type="molecule type" value="Genomic_DNA"/>
</dbReference>
<accession>A0A1B8ALU2</accession>
<proteinExistence type="predicted"/>
<feature type="compositionally biased region" description="Polar residues" evidence="1">
    <location>
        <begin position="19"/>
        <end position="35"/>
    </location>
</feature>
<feature type="region of interest" description="Disordered" evidence="1">
    <location>
        <begin position="1"/>
        <end position="84"/>
    </location>
</feature>
<dbReference type="AlphaFoldDB" id="A0A1B8ALU2"/>